<sequence>MDVFVYMEDEDVFMCVYSCLRPASQCGIGSKFVVHDNMVQVRSEVQRGFMIYNNVYSHCMVGTEEQQFSSSYTEVLNAYSKAVQNLKVGNGLSEGVTQEPLINDAAVQKVELFLSHSIISQAKLILRSMESKQTEEEACETSAAGGSKRKNVETYDSDIAKNSKLQVYQVCNPSEGYESMYSFFKGEGARNSKRKTEEQRPKEHKPKANENKPVMNE</sequence>
<evidence type="ECO:0000256" key="1">
    <source>
        <dbReference type="SAM" id="MobiDB-lite"/>
    </source>
</evidence>
<dbReference type="GO" id="GO:0016620">
    <property type="term" value="F:oxidoreductase activity, acting on the aldehyde or oxo group of donors, NAD or NADP as acceptor"/>
    <property type="evidence" value="ECO:0007669"/>
    <property type="project" value="InterPro"/>
</dbReference>
<dbReference type="AlphaFoldDB" id="A0A2U1LYE8"/>
<dbReference type="PANTHER" id="PTHR36752:SF2">
    <property type="entry name" value="OS12G0405700 PROTEIN"/>
    <property type="match status" value="1"/>
</dbReference>
<dbReference type="InterPro" id="IPR016163">
    <property type="entry name" value="Ald_DH_C"/>
</dbReference>
<dbReference type="Proteomes" id="UP000245207">
    <property type="component" value="Unassembled WGS sequence"/>
</dbReference>
<dbReference type="OrthoDB" id="1902388at2759"/>
<proteinExistence type="predicted"/>
<evidence type="ECO:0000313" key="2">
    <source>
        <dbReference type="EMBL" id="PWA54045.1"/>
    </source>
</evidence>
<dbReference type="Gene3D" id="3.40.309.10">
    <property type="entry name" value="Aldehyde Dehydrogenase, Chain A, domain 2"/>
    <property type="match status" value="1"/>
</dbReference>
<dbReference type="PANTHER" id="PTHR36752">
    <property type="entry name" value="OS12G0405700 PROTEIN"/>
    <property type="match status" value="1"/>
</dbReference>
<dbReference type="InterPro" id="IPR016161">
    <property type="entry name" value="Ald_DH/histidinol_DH"/>
</dbReference>
<feature type="region of interest" description="Disordered" evidence="1">
    <location>
        <begin position="185"/>
        <end position="217"/>
    </location>
</feature>
<dbReference type="STRING" id="35608.A0A2U1LYE8"/>
<organism evidence="2 3">
    <name type="scientific">Artemisia annua</name>
    <name type="common">Sweet wormwood</name>
    <dbReference type="NCBI Taxonomy" id="35608"/>
    <lineage>
        <taxon>Eukaryota</taxon>
        <taxon>Viridiplantae</taxon>
        <taxon>Streptophyta</taxon>
        <taxon>Embryophyta</taxon>
        <taxon>Tracheophyta</taxon>
        <taxon>Spermatophyta</taxon>
        <taxon>Magnoliopsida</taxon>
        <taxon>eudicotyledons</taxon>
        <taxon>Gunneridae</taxon>
        <taxon>Pentapetalae</taxon>
        <taxon>asterids</taxon>
        <taxon>campanulids</taxon>
        <taxon>Asterales</taxon>
        <taxon>Asteraceae</taxon>
        <taxon>Asteroideae</taxon>
        <taxon>Anthemideae</taxon>
        <taxon>Artemisiinae</taxon>
        <taxon>Artemisia</taxon>
    </lineage>
</organism>
<name>A0A2U1LYE8_ARTAN</name>
<reference evidence="2 3" key="1">
    <citation type="journal article" date="2018" name="Mol. Plant">
        <title>The genome of Artemisia annua provides insight into the evolution of Asteraceae family and artemisinin biosynthesis.</title>
        <authorList>
            <person name="Shen Q."/>
            <person name="Zhang L."/>
            <person name="Liao Z."/>
            <person name="Wang S."/>
            <person name="Yan T."/>
            <person name="Shi P."/>
            <person name="Liu M."/>
            <person name="Fu X."/>
            <person name="Pan Q."/>
            <person name="Wang Y."/>
            <person name="Lv Z."/>
            <person name="Lu X."/>
            <person name="Zhang F."/>
            <person name="Jiang W."/>
            <person name="Ma Y."/>
            <person name="Chen M."/>
            <person name="Hao X."/>
            <person name="Li L."/>
            <person name="Tang Y."/>
            <person name="Lv G."/>
            <person name="Zhou Y."/>
            <person name="Sun X."/>
            <person name="Brodelius P.E."/>
            <person name="Rose J.K.C."/>
            <person name="Tang K."/>
        </authorList>
    </citation>
    <scope>NUCLEOTIDE SEQUENCE [LARGE SCALE GENOMIC DNA]</scope>
    <source>
        <strain evidence="3">cv. Huhao1</strain>
        <tissue evidence="2">Leaf</tissue>
    </source>
</reference>
<dbReference type="InterPro" id="IPR012643">
    <property type="entry name" value="Wound_ind"/>
</dbReference>
<keyword evidence="3" id="KW-1185">Reference proteome</keyword>
<dbReference type="EMBL" id="PKPP01007215">
    <property type="protein sequence ID" value="PWA54045.1"/>
    <property type="molecule type" value="Genomic_DNA"/>
</dbReference>
<gene>
    <name evidence="2" type="ORF">CTI12_AA439380</name>
</gene>
<protein>
    <submittedName>
        <fullName evidence="2">Succinate semialdehyde dehydrogenase</fullName>
    </submittedName>
</protein>
<accession>A0A2U1LYE8</accession>
<dbReference type="SUPFAM" id="SSF53720">
    <property type="entry name" value="ALDH-like"/>
    <property type="match status" value="1"/>
</dbReference>
<comment type="caution">
    <text evidence="2">The sequence shown here is derived from an EMBL/GenBank/DDBJ whole genome shotgun (WGS) entry which is preliminary data.</text>
</comment>
<feature type="compositionally biased region" description="Basic and acidic residues" evidence="1">
    <location>
        <begin position="187"/>
        <end position="210"/>
    </location>
</feature>
<evidence type="ECO:0000313" key="3">
    <source>
        <dbReference type="Proteomes" id="UP000245207"/>
    </source>
</evidence>